<keyword evidence="3" id="KW-1185">Reference proteome</keyword>
<keyword evidence="1" id="KW-0472">Membrane</keyword>
<reference evidence="2" key="1">
    <citation type="submission" date="2021-04" db="EMBL/GenBank/DDBJ databases">
        <authorList>
            <person name="Rodrigo-Torres L."/>
            <person name="Arahal R. D."/>
            <person name="Lucena T."/>
        </authorList>
    </citation>
    <scope>NUCLEOTIDE SEQUENCE</scope>
    <source>
        <strain evidence="2">AS29M-1</strain>
    </source>
</reference>
<evidence type="ECO:0000313" key="3">
    <source>
        <dbReference type="Proteomes" id="UP000683507"/>
    </source>
</evidence>
<evidence type="ECO:0000256" key="1">
    <source>
        <dbReference type="SAM" id="Phobius"/>
    </source>
</evidence>
<proteinExistence type="predicted"/>
<name>A0A916JLF8_9FLAO</name>
<gene>
    <name evidence="2" type="ORF">CRYO30217_00909</name>
</gene>
<protein>
    <submittedName>
        <fullName evidence="2">Uncharacterized protein</fullName>
    </submittedName>
</protein>
<keyword evidence="1" id="KW-0812">Transmembrane</keyword>
<evidence type="ECO:0000313" key="2">
    <source>
        <dbReference type="EMBL" id="CAG5079296.1"/>
    </source>
</evidence>
<dbReference type="AlphaFoldDB" id="A0A916JLF8"/>
<dbReference type="EMBL" id="OU015584">
    <property type="protein sequence ID" value="CAG5079296.1"/>
    <property type="molecule type" value="Genomic_DNA"/>
</dbReference>
<dbReference type="RefSeq" id="WP_258541132.1">
    <property type="nucleotide sequence ID" value="NZ_OU015584.1"/>
</dbReference>
<keyword evidence="1" id="KW-1133">Transmembrane helix</keyword>
<feature type="transmembrane region" description="Helical" evidence="1">
    <location>
        <begin position="53"/>
        <end position="72"/>
    </location>
</feature>
<dbReference type="Proteomes" id="UP000683507">
    <property type="component" value="Chromosome"/>
</dbReference>
<dbReference type="KEGG" id="ptan:CRYO30217_00909"/>
<organism evidence="2 3">
    <name type="scientific">Parvicella tangerina</name>
    <dbReference type="NCBI Taxonomy" id="2829795"/>
    <lineage>
        <taxon>Bacteria</taxon>
        <taxon>Pseudomonadati</taxon>
        <taxon>Bacteroidota</taxon>
        <taxon>Flavobacteriia</taxon>
        <taxon>Flavobacteriales</taxon>
        <taxon>Parvicellaceae</taxon>
        <taxon>Parvicella</taxon>
    </lineage>
</organism>
<sequence>MNNTSSKPIDMQNVEDILNNTKDQIGRVEAPDHILTRAKQQYENLTEMATPGFLWSTAMLSVVLIVFNIYVIGQQTQTTQEANEIEAIGSNLYSSPQLYSHE</sequence>
<accession>A0A916JLF8</accession>